<dbReference type="InterPro" id="IPR016159">
    <property type="entry name" value="Cullin_repeat-like_dom_sf"/>
</dbReference>
<evidence type="ECO:0000256" key="10">
    <source>
        <dbReference type="PROSITE-ProRule" id="PRU00330"/>
    </source>
</evidence>
<keyword evidence="6" id="KW-0833">Ubl conjugation pathway</keyword>
<dbReference type="InterPro" id="IPR019559">
    <property type="entry name" value="Cullin_neddylation_domain"/>
</dbReference>
<dbReference type="GO" id="GO:0007165">
    <property type="term" value="P:signal transduction"/>
    <property type="evidence" value="ECO:0007669"/>
    <property type="project" value="UniProtKB-ARBA"/>
</dbReference>
<evidence type="ECO:0000256" key="11">
    <source>
        <dbReference type="RuleBase" id="RU003829"/>
    </source>
</evidence>
<keyword evidence="8" id="KW-0539">Nucleus</keyword>
<gene>
    <name evidence="14" type="primary">CUL5</name>
</gene>
<reference evidence="14" key="1">
    <citation type="submission" date="2025-08" db="UniProtKB">
        <authorList>
            <consortium name="RefSeq"/>
        </authorList>
    </citation>
    <scope>IDENTIFICATION</scope>
    <source>
        <tissue evidence="14">Sperm</tissue>
    </source>
</reference>
<dbReference type="GO" id="GO:0031461">
    <property type="term" value="C:cullin-RING ubiquitin ligase complex"/>
    <property type="evidence" value="ECO:0007669"/>
    <property type="project" value="InterPro"/>
</dbReference>
<dbReference type="InterPro" id="IPR036390">
    <property type="entry name" value="WH_DNA-bd_sf"/>
</dbReference>
<dbReference type="PROSITE" id="PS01256">
    <property type="entry name" value="CULLIN_1"/>
    <property type="match status" value="1"/>
</dbReference>
<dbReference type="SMART" id="SM00884">
    <property type="entry name" value="Cullin_Nedd8"/>
    <property type="match status" value="1"/>
</dbReference>
<dbReference type="GO" id="GO:0006511">
    <property type="term" value="P:ubiquitin-dependent protein catabolic process"/>
    <property type="evidence" value="ECO:0007669"/>
    <property type="project" value="InterPro"/>
</dbReference>
<evidence type="ECO:0000259" key="12">
    <source>
        <dbReference type="PROSITE" id="PS50069"/>
    </source>
</evidence>
<dbReference type="InterPro" id="IPR016157">
    <property type="entry name" value="Cullin_CS"/>
</dbReference>
<sequence>MAAPNMLKDKGSLQFEDKWDVMRPIVLRLLRQEAVTRQQWQDLFMDVHAVCLWDDKGPSKVYQALKEDILDFIRQAQARVLSHQDDSALLKAYIGEWRKFFTQCDILPKPFCQLEAALLGKQSTARKASTEDSLVRKLMLDTWNESIFSNIKGRLQDSAMKLVHSERLGEAFDSQLVIGVRESYVNLCSNAEDRLQIYRENFEKAYLDATDTFYRTQAPAYLQQNGVQNFMKYADAKLKEEEQRALRYLETRKDCNSVQALVDCCVNALVTSFKETILAECSGMIKANETEKLQLMFQLMDRVPAGIEPMLKDLEEHIVSAGLADMVATAESITTDSEKYVEQLLMLFHRFSRLVKDAFRDDPRFLTARDKAYKAVVNDATIFKLELPSKQKGLSSKTQPESKCPELLANYCDMLLRKTPLSKKLTSEEIDAKLREVLLVLKYVQNKDVFMRYHKAHLTRRLILDISADSETEENMVEWLREVGMPADYVNKLARMFQDIKVSEDLNQAFKEMHKNNKLAMADSVNIKILNAGAWSRSSEKMFVSLPTELEDLIPEVEEFYKKSHSGRKLHWHHLMSNGIITFKNEVGQYDLEVTTFQLAILFAWNQRQRDRISFENLRLATELPDAELRRTLWSLVAFPKLKRQPLLYEPTAVSPKDFTEGTIFWVNQEFALIKNGKVQKRGKINLIGRLQLTTERSRDEENEGIVQLRILRTQEAIIQIMKMRKKISNAQLQTELVEILKNMFFPQKKMIKEQIEWLIDHKYIRRDEDSINTFMYVA</sequence>
<evidence type="ECO:0000256" key="1">
    <source>
        <dbReference type="ARBA" id="ARBA00004123"/>
    </source>
</evidence>
<dbReference type="SUPFAM" id="SSF75632">
    <property type="entry name" value="Cullin homology domain"/>
    <property type="match status" value="1"/>
</dbReference>
<evidence type="ECO:0000256" key="2">
    <source>
        <dbReference type="ARBA" id="ARBA00004906"/>
    </source>
</evidence>
<dbReference type="SUPFAM" id="SSF46785">
    <property type="entry name" value="Winged helix' DNA-binding domain"/>
    <property type="match status" value="1"/>
</dbReference>
<dbReference type="Gene3D" id="3.30.230.130">
    <property type="entry name" value="Cullin, Chain C, Domain 2"/>
    <property type="match status" value="1"/>
</dbReference>
<dbReference type="Pfam" id="PF00888">
    <property type="entry name" value="Cullin"/>
    <property type="match status" value="1"/>
</dbReference>
<dbReference type="InterPro" id="IPR036317">
    <property type="entry name" value="Cullin_homology_sf"/>
</dbReference>
<protein>
    <recommendedName>
        <fullName evidence="9">Cullin-5</fullName>
    </recommendedName>
</protein>
<evidence type="ECO:0000256" key="7">
    <source>
        <dbReference type="ARBA" id="ARBA00022843"/>
    </source>
</evidence>
<dbReference type="Pfam" id="PF10557">
    <property type="entry name" value="Cullin_Nedd8"/>
    <property type="match status" value="1"/>
</dbReference>
<keyword evidence="7" id="KW-0832">Ubl conjugation</keyword>
<dbReference type="FunFam" id="3.30.230.130:FF:000004">
    <property type="entry name" value="Cullin 5"/>
    <property type="match status" value="1"/>
</dbReference>
<accession>A0AAJ7U5M9</accession>
<dbReference type="FunFam" id="1.20.1310.10:FF:000017">
    <property type="entry name" value="Cullin 5"/>
    <property type="match status" value="1"/>
</dbReference>
<dbReference type="PANTHER" id="PTHR11932">
    <property type="entry name" value="CULLIN"/>
    <property type="match status" value="1"/>
</dbReference>
<dbReference type="InterPro" id="IPR059120">
    <property type="entry name" value="Cullin-like_AB"/>
</dbReference>
<dbReference type="SMART" id="SM00182">
    <property type="entry name" value="CULLIN"/>
    <property type="match status" value="1"/>
</dbReference>
<dbReference type="Proteomes" id="UP001318040">
    <property type="component" value="Chromosome 49"/>
</dbReference>
<proteinExistence type="inferred from homology"/>
<comment type="pathway">
    <text evidence="2">Protein modification; protein ubiquitination.</text>
</comment>
<evidence type="ECO:0000313" key="13">
    <source>
        <dbReference type="Proteomes" id="UP001318040"/>
    </source>
</evidence>
<evidence type="ECO:0000256" key="8">
    <source>
        <dbReference type="ARBA" id="ARBA00023242"/>
    </source>
</evidence>
<dbReference type="Gene3D" id="1.10.10.10">
    <property type="entry name" value="Winged helix-like DNA-binding domain superfamily/Winged helix DNA-binding domain"/>
    <property type="match status" value="1"/>
</dbReference>
<dbReference type="GO" id="GO:0031625">
    <property type="term" value="F:ubiquitin protein ligase binding"/>
    <property type="evidence" value="ECO:0007669"/>
    <property type="project" value="InterPro"/>
</dbReference>
<dbReference type="RefSeq" id="XP_032828737.1">
    <property type="nucleotide sequence ID" value="XM_032972846.1"/>
</dbReference>
<dbReference type="InterPro" id="IPR045093">
    <property type="entry name" value="Cullin"/>
</dbReference>
<evidence type="ECO:0000256" key="6">
    <source>
        <dbReference type="ARBA" id="ARBA00022786"/>
    </source>
</evidence>
<dbReference type="GO" id="GO:0016567">
    <property type="term" value="P:protein ubiquitination"/>
    <property type="evidence" value="ECO:0007669"/>
    <property type="project" value="UniProtKB-ARBA"/>
</dbReference>
<feature type="domain" description="Cullin family profile" evidence="12">
    <location>
        <begin position="403"/>
        <end position="637"/>
    </location>
</feature>
<dbReference type="Pfam" id="PF26557">
    <property type="entry name" value="Cullin_AB"/>
    <property type="match status" value="1"/>
</dbReference>
<name>A0AAJ7U5M9_PETMA</name>
<dbReference type="SUPFAM" id="SSF74788">
    <property type="entry name" value="Cullin repeat-like"/>
    <property type="match status" value="1"/>
</dbReference>
<evidence type="ECO:0000256" key="3">
    <source>
        <dbReference type="ARBA" id="ARBA00006019"/>
    </source>
</evidence>
<comment type="similarity">
    <text evidence="3 10 11">Belongs to the cullin family.</text>
</comment>
<dbReference type="FunFam" id="1.10.10.10:FF:000142">
    <property type="entry name" value="Cullin 5"/>
    <property type="match status" value="1"/>
</dbReference>
<dbReference type="AlphaFoldDB" id="A0AAJ7U5M9"/>
<dbReference type="GeneID" id="116953027"/>
<dbReference type="InterPro" id="IPR036388">
    <property type="entry name" value="WH-like_DNA-bd_sf"/>
</dbReference>
<keyword evidence="13" id="KW-1185">Reference proteome</keyword>
<organism evidence="13 14">
    <name type="scientific">Petromyzon marinus</name>
    <name type="common">Sea lamprey</name>
    <dbReference type="NCBI Taxonomy" id="7757"/>
    <lineage>
        <taxon>Eukaryota</taxon>
        <taxon>Metazoa</taxon>
        <taxon>Chordata</taxon>
        <taxon>Craniata</taxon>
        <taxon>Vertebrata</taxon>
        <taxon>Cyclostomata</taxon>
        <taxon>Hyperoartia</taxon>
        <taxon>Petromyzontiformes</taxon>
        <taxon>Petromyzontidae</taxon>
        <taxon>Petromyzon</taxon>
    </lineage>
</organism>
<dbReference type="FunFam" id="1.20.1310.10:FF:000009">
    <property type="entry name" value="Cullin 5"/>
    <property type="match status" value="1"/>
</dbReference>
<keyword evidence="5" id="KW-0597">Phosphoprotein</keyword>
<dbReference type="FunFam" id="1.20.1310.10:FF:000014">
    <property type="entry name" value="Cullin 5"/>
    <property type="match status" value="1"/>
</dbReference>
<evidence type="ECO:0000313" key="14">
    <source>
        <dbReference type="RefSeq" id="XP_032828737.1"/>
    </source>
</evidence>
<dbReference type="InterPro" id="IPR001373">
    <property type="entry name" value="Cullin_N"/>
</dbReference>
<evidence type="ECO:0000256" key="4">
    <source>
        <dbReference type="ARBA" id="ARBA00022499"/>
    </source>
</evidence>
<dbReference type="GO" id="GO:0005634">
    <property type="term" value="C:nucleus"/>
    <property type="evidence" value="ECO:0007669"/>
    <property type="project" value="UniProtKB-SubCell"/>
</dbReference>
<dbReference type="PROSITE" id="PS50069">
    <property type="entry name" value="CULLIN_2"/>
    <property type="match status" value="1"/>
</dbReference>
<dbReference type="CTD" id="8065"/>
<evidence type="ECO:0000256" key="5">
    <source>
        <dbReference type="ARBA" id="ARBA00022553"/>
    </source>
</evidence>
<dbReference type="InterPro" id="IPR016158">
    <property type="entry name" value="Cullin_homology"/>
</dbReference>
<dbReference type="KEGG" id="pmrn:116953027"/>
<keyword evidence="4" id="KW-1017">Isopeptide bond</keyword>
<dbReference type="Gene3D" id="1.20.1310.10">
    <property type="entry name" value="Cullin Repeats"/>
    <property type="match status" value="4"/>
</dbReference>
<comment type="subcellular location">
    <subcellularLocation>
        <location evidence="1">Nucleus</location>
    </subcellularLocation>
</comment>
<evidence type="ECO:0000256" key="9">
    <source>
        <dbReference type="ARBA" id="ARBA00040451"/>
    </source>
</evidence>